<organism evidence="1 2">
    <name type="scientific">Candidatus Caccovicinus merdipullorum</name>
    <dbReference type="NCBI Taxonomy" id="2840724"/>
    <lineage>
        <taxon>Bacteria</taxon>
        <taxon>Bacillati</taxon>
        <taxon>Bacillota</taxon>
        <taxon>Clostridia</taxon>
        <taxon>Eubacteriales</taxon>
        <taxon>Candidatus Caccovicinus</taxon>
    </lineage>
</organism>
<reference evidence="1" key="1">
    <citation type="submission" date="2020-10" db="EMBL/GenBank/DDBJ databases">
        <authorList>
            <person name="Gilroy R."/>
        </authorList>
    </citation>
    <scope>NUCLEOTIDE SEQUENCE</scope>
    <source>
        <strain evidence="1">CHK123-3438</strain>
    </source>
</reference>
<sequence length="141" mass="15782">MESNGEGEDIILPNQAIAEDGQSVSVAEPVWQGITDDSWTLGSDGWYYYKKVLPGSKSGEENRNTGFLVNDVIFNLGEIEDERYQKAKYQLHFTMEVVQASDDIEVSEAAVEKLFNKELDLSGAWGEEGKYGYSISWPTTE</sequence>
<dbReference type="AlphaFoldDB" id="A0A9D1GHW1"/>
<dbReference type="EMBL" id="DVKS01000081">
    <property type="protein sequence ID" value="HIT41450.1"/>
    <property type="molecule type" value="Genomic_DNA"/>
</dbReference>
<protein>
    <submittedName>
        <fullName evidence="1">Uncharacterized protein</fullName>
    </submittedName>
</protein>
<dbReference type="Proteomes" id="UP000886860">
    <property type="component" value="Unassembled WGS sequence"/>
</dbReference>
<reference evidence="1" key="2">
    <citation type="journal article" date="2021" name="PeerJ">
        <title>Extensive microbial diversity within the chicken gut microbiome revealed by metagenomics and culture.</title>
        <authorList>
            <person name="Gilroy R."/>
            <person name="Ravi A."/>
            <person name="Getino M."/>
            <person name="Pursley I."/>
            <person name="Horton D.L."/>
            <person name="Alikhan N.F."/>
            <person name="Baker D."/>
            <person name="Gharbi K."/>
            <person name="Hall N."/>
            <person name="Watson M."/>
            <person name="Adriaenssens E.M."/>
            <person name="Foster-Nyarko E."/>
            <person name="Jarju S."/>
            <person name="Secka A."/>
            <person name="Antonio M."/>
            <person name="Oren A."/>
            <person name="Chaudhuri R.R."/>
            <person name="La Ragione R."/>
            <person name="Hildebrand F."/>
            <person name="Pallen M.J."/>
        </authorList>
    </citation>
    <scope>NUCLEOTIDE SEQUENCE</scope>
    <source>
        <strain evidence="1">CHK123-3438</strain>
    </source>
</reference>
<evidence type="ECO:0000313" key="1">
    <source>
        <dbReference type="EMBL" id="HIT41450.1"/>
    </source>
</evidence>
<proteinExistence type="predicted"/>
<name>A0A9D1GHW1_9FIRM</name>
<accession>A0A9D1GHW1</accession>
<gene>
    <name evidence="1" type="ORF">IAB60_04980</name>
</gene>
<evidence type="ECO:0000313" key="2">
    <source>
        <dbReference type="Proteomes" id="UP000886860"/>
    </source>
</evidence>
<comment type="caution">
    <text evidence="1">The sequence shown here is derived from an EMBL/GenBank/DDBJ whole genome shotgun (WGS) entry which is preliminary data.</text>
</comment>